<organism evidence="6 7">
    <name type="scientific">Dipteronia sinensis</name>
    <dbReference type="NCBI Taxonomy" id="43782"/>
    <lineage>
        <taxon>Eukaryota</taxon>
        <taxon>Viridiplantae</taxon>
        <taxon>Streptophyta</taxon>
        <taxon>Embryophyta</taxon>
        <taxon>Tracheophyta</taxon>
        <taxon>Spermatophyta</taxon>
        <taxon>Magnoliopsida</taxon>
        <taxon>eudicotyledons</taxon>
        <taxon>Gunneridae</taxon>
        <taxon>Pentapetalae</taxon>
        <taxon>rosids</taxon>
        <taxon>malvids</taxon>
        <taxon>Sapindales</taxon>
        <taxon>Sapindaceae</taxon>
        <taxon>Hippocastanoideae</taxon>
        <taxon>Acereae</taxon>
        <taxon>Dipteronia</taxon>
    </lineage>
</organism>
<keyword evidence="7" id="KW-1185">Reference proteome</keyword>
<name>A0AAE0DVT4_9ROSI</name>
<comment type="caution">
    <text evidence="6">The sequence shown here is derived from an EMBL/GenBank/DDBJ whole genome shotgun (WGS) entry which is preliminary data.</text>
</comment>
<dbReference type="PANTHER" id="PTHR10322">
    <property type="entry name" value="DNA POLYMERASE CATALYTIC SUBUNIT"/>
    <property type="match status" value="1"/>
</dbReference>
<evidence type="ECO:0000256" key="4">
    <source>
        <dbReference type="ARBA" id="ARBA00022932"/>
    </source>
</evidence>
<sequence>MRHSWRSSICQEYHFRTSHEPHGFVTFGDYQGSERDRDDYEVKEAHVELAEHMRKRDTATAPNVWDRVPYVIIKSAKVAKVILLNQFNHHDQAYEKSGDPIYVLENNIPIDPQYYLENLISKISSVDPSSI</sequence>
<dbReference type="InterPro" id="IPR042087">
    <property type="entry name" value="DNA_pol_B_thumb"/>
</dbReference>
<keyword evidence="4" id="KW-0239">DNA-directed DNA polymerase</keyword>
<reference evidence="6" key="1">
    <citation type="journal article" date="2023" name="Plant J.">
        <title>Genome sequences and population genomics provide insights into the demographic history, inbreeding, and mutation load of two 'living fossil' tree species of Dipteronia.</title>
        <authorList>
            <person name="Feng Y."/>
            <person name="Comes H.P."/>
            <person name="Chen J."/>
            <person name="Zhu S."/>
            <person name="Lu R."/>
            <person name="Zhang X."/>
            <person name="Li P."/>
            <person name="Qiu J."/>
            <person name="Olsen K.M."/>
            <person name="Qiu Y."/>
        </authorList>
    </citation>
    <scope>NUCLEOTIDE SEQUENCE</scope>
    <source>
        <strain evidence="6">NBL</strain>
    </source>
</reference>
<proteinExistence type="predicted"/>
<protein>
    <recommendedName>
        <fullName evidence="1">DNA-directed DNA polymerase</fullName>
        <ecNumber evidence="1">2.7.7.7</ecNumber>
    </recommendedName>
</protein>
<dbReference type="GO" id="GO:0043625">
    <property type="term" value="C:delta DNA polymerase complex"/>
    <property type="evidence" value="ECO:0007669"/>
    <property type="project" value="TreeGrafter"/>
</dbReference>
<dbReference type="GO" id="GO:0000166">
    <property type="term" value="F:nucleotide binding"/>
    <property type="evidence" value="ECO:0007669"/>
    <property type="project" value="InterPro"/>
</dbReference>
<evidence type="ECO:0000313" key="6">
    <source>
        <dbReference type="EMBL" id="KAK3189147.1"/>
    </source>
</evidence>
<dbReference type="GO" id="GO:0003677">
    <property type="term" value="F:DNA binding"/>
    <property type="evidence" value="ECO:0007669"/>
    <property type="project" value="InterPro"/>
</dbReference>
<keyword evidence="2" id="KW-0808">Transferase</keyword>
<dbReference type="InterPro" id="IPR043502">
    <property type="entry name" value="DNA/RNA_pol_sf"/>
</dbReference>
<dbReference type="InterPro" id="IPR050240">
    <property type="entry name" value="DNA_pol_type-B"/>
</dbReference>
<dbReference type="PANTHER" id="PTHR10322:SF23">
    <property type="entry name" value="DNA POLYMERASE DELTA CATALYTIC SUBUNIT"/>
    <property type="match status" value="1"/>
</dbReference>
<dbReference type="Pfam" id="PF00136">
    <property type="entry name" value="DNA_pol_B"/>
    <property type="match status" value="1"/>
</dbReference>
<dbReference type="InterPro" id="IPR006134">
    <property type="entry name" value="DNA-dir_DNA_pol_B_multi_dom"/>
</dbReference>
<evidence type="ECO:0000259" key="5">
    <source>
        <dbReference type="Pfam" id="PF00136"/>
    </source>
</evidence>
<dbReference type="GO" id="GO:0008296">
    <property type="term" value="F:3'-5'-DNA exonuclease activity"/>
    <property type="evidence" value="ECO:0007669"/>
    <property type="project" value="TreeGrafter"/>
</dbReference>
<dbReference type="Gene3D" id="1.10.132.60">
    <property type="entry name" value="DNA polymerase family B, C-terminal domain"/>
    <property type="match status" value="1"/>
</dbReference>
<evidence type="ECO:0000313" key="7">
    <source>
        <dbReference type="Proteomes" id="UP001281410"/>
    </source>
</evidence>
<dbReference type="Proteomes" id="UP001281410">
    <property type="component" value="Unassembled WGS sequence"/>
</dbReference>
<dbReference type="SUPFAM" id="SSF56672">
    <property type="entry name" value="DNA/RNA polymerases"/>
    <property type="match status" value="1"/>
</dbReference>
<dbReference type="GO" id="GO:0045004">
    <property type="term" value="P:DNA replication proofreading"/>
    <property type="evidence" value="ECO:0007669"/>
    <property type="project" value="TreeGrafter"/>
</dbReference>
<evidence type="ECO:0000256" key="1">
    <source>
        <dbReference type="ARBA" id="ARBA00012417"/>
    </source>
</evidence>
<dbReference type="GO" id="GO:0006297">
    <property type="term" value="P:nucleotide-excision repair, DNA gap filling"/>
    <property type="evidence" value="ECO:0007669"/>
    <property type="project" value="TreeGrafter"/>
</dbReference>
<feature type="domain" description="DNA-directed DNA polymerase family B multifunctional" evidence="5">
    <location>
        <begin position="35"/>
        <end position="125"/>
    </location>
</feature>
<keyword evidence="3" id="KW-0548">Nucleotidyltransferase</keyword>
<dbReference type="GO" id="GO:0003887">
    <property type="term" value="F:DNA-directed DNA polymerase activity"/>
    <property type="evidence" value="ECO:0007669"/>
    <property type="project" value="UniProtKB-KW"/>
</dbReference>
<dbReference type="GO" id="GO:0006287">
    <property type="term" value="P:base-excision repair, gap-filling"/>
    <property type="evidence" value="ECO:0007669"/>
    <property type="project" value="TreeGrafter"/>
</dbReference>
<evidence type="ECO:0000256" key="2">
    <source>
        <dbReference type="ARBA" id="ARBA00022679"/>
    </source>
</evidence>
<dbReference type="EC" id="2.7.7.7" evidence="1"/>
<gene>
    <name evidence="6" type="ORF">Dsin_028708</name>
</gene>
<dbReference type="AlphaFoldDB" id="A0AAE0DVT4"/>
<evidence type="ECO:0000256" key="3">
    <source>
        <dbReference type="ARBA" id="ARBA00022695"/>
    </source>
</evidence>
<accession>A0AAE0DVT4</accession>
<dbReference type="EMBL" id="JANJYJ010000009">
    <property type="protein sequence ID" value="KAK3189147.1"/>
    <property type="molecule type" value="Genomic_DNA"/>
</dbReference>